<organism evidence="3 4">
    <name type="scientific">Pseudoalteromonas qingdaonensis</name>
    <dbReference type="NCBI Taxonomy" id="3131913"/>
    <lineage>
        <taxon>Bacteria</taxon>
        <taxon>Pseudomonadati</taxon>
        <taxon>Pseudomonadota</taxon>
        <taxon>Gammaproteobacteria</taxon>
        <taxon>Alteromonadales</taxon>
        <taxon>Pseudoalteromonadaceae</taxon>
        <taxon>Pseudoalteromonas</taxon>
    </lineage>
</organism>
<dbReference type="PANTHER" id="PTHR46112">
    <property type="entry name" value="AMINOPEPTIDASE"/>
    <property type="match status" value="1"/>
</dbReference>
<dbReference type="SUPFAM" id="SSF55920">
    <property type="entry name" value="Creatinase/aminopeptidase"/>
    <property type="match status" value="1"/>
</dbReference>
<comment type="caution">
    <text evidence="3">The sequence shown here is derived from an EMBL/GenBank/DDBJ whole genome shotgun (WGS) entry which is preliminary data.</text>
</comment>
<gene>
    <name evidence="3" type="ORF">WCN91_05425</name>
</gene>
<evidence type="ECO:0000313" key="3">
    <source>
        <dbReference type="EMBL" id="MEM0514870.1"/>
    </source>
</evidence>
<dbReference type="PANTHER" id="PTHR46112:SF3">
    <property type="entry name" value="AMINOPEPTIDASE YPDF"/>
    <property type="match status" value="1"/>
</dbReference>
<dbReference type="Proteomes" id="UP001447008">
    <property type="component" value="Unassembled WGS sequence"/>
</dbReference>
<dbReference type="Gene3D" id="3.90.230.10">
    <property type="entry name" value="Creatinase/methionine aminopeptidase superfamily"/>
    <property type="match status" value="1"/>
</dbReference>
<dbReference type="RefSeq" id="WP_342677036.1">
    <property type="nucleotide sequence ID" value="NZ_JBCGCU010000004.1"/>
</dbReference>
<dbReference type="PRINTS" id="PR00599">
    <property type="entry name" value="MAPEPTIDASE"/>
</dbReference>
<keyword evidence="4" id="KW-1185">Reference proteome</keyword>
<dbReference type="InterPro" id="IPR050659">
    <property type="entry name" value="Peptidase_M24B"/>
</dbReference>
<name>A0ABU9MV13_9GAMM</name>
<accession>A0ABU9MV13</accession>
<sequence>MSQVFSTRLARLQNLVHSQGDELLIVQGFENISYLTGFSGHAATLLVMPQKAMMITDYRYYQRALSETQDIEVVQRDRDNESLGACIVRLSGANLRIGFEAAHFSVAQWQGIASELNAVSLTPRTDMVESLRRVKDEYEIDCIRRAAAIADSALAQTLTQIKTGITERELAIELDYQMQLHGSTGTSFDTILLFAERSALPHGNPGDKQLLEGDFILIDFGAVVNGYRSDMTRSYVWGQPSAEQQAIFDTVQNAQRAALDAVRPGISAHELNAKAHEVLQASPFGQYAGEGLGHGLGLFLHEIPFLKPGEQYRLQAGNVITIEPGIYIPHLGGVRLEEDIVVTAEGYDCLTRAPQQFILGG</sequence>
<feature type="domain" description="Peptidase M24" evidence="1">
    <location>
        <begin position="141"/>
        <end position="344"/>
    </location>
</feature>
<evidence type="ECO:0000313" key="4">
    <source>
        <dbReference type="Proteomes" id="UP001447008"/>
    </source>
</evidence>
<dbReference type="Pfam" id="PF00557">
    <property type="entry name" value="Peptidase_M24"/>
    <property type="match status" value="1"/>
</dbReference>
<dbReference type="EMBL" id="JBCGCU010000004">
    <property type="protein sequence ID" value="MEM0514870.1"/>
    <property type="molecule type" value="Genomic_DNA"/>
</dbReference>
<dbReference type="InterPro" id="IPR029149">
    <property type="entry name" value="Creatin/AminoP/Spt16_N"/>
</dbReference>
<evidence type="ECO:0000259" key="2">
    <source>
        <dbReference type="Pfam" id="PF01321"/>
    </source>
</evidence>
<dbReference type="InterPro" id="IPR001714">
    <property type="entry name" value="Pept_M24_MAP"/>
</dbReference>
<dbReference type="Pfam" id="PF01321">
    <property type="entry name" value="Creatinase_N"/>
    <property type="match status" value="1"/>
</dbReference>
<evidence type="ECO:0000259" key="1">
    <source>
        <dbReference type="Pfam" id="PF00557"/>
    </source>
</evidence>
<dbReference type="SUPFAM" id="SSF53092">
    <property type="entry name" value="Creatinase/prolidase N-terminal domain"/>
    <property type="match status" value="1"/>
</dbReference>
<feature type="domain" description="Creatinase N-terminal" evidence="2">
    <location>
        <begin position="8"/>
        <end position="134"/>
    </location>
</feature>
<protein>
    <submittedName>
        <fullName evidence="3">Xaa-Pro peptidase family protein</fullName>
    </submittedName>
</protein>
<dbReference type="InterPro" id="IPR036005">
    <property type="entry name" value="Creatinase/aminopeptidase-like"/>
</dbReference>
<reference evidence="3 4" key="1">
    <citation type="submission" date="2024-03" db="EMBL/GenBank/DDBJ databases">
        <title>Pseudoalteromonas qingdaonensis sp. nov., isolated from the intestines of marine benthic organisms.</title>
        <authorList>
            <person name="Lin X."/>
            <person name="Fang S."/>
            <person name="Hu X."/>
        </authorList>
    </citation>
    <scope>NUCLEOTIDE SEQUENCE [LARGE SCALE GENOMIC DNA]</scope>
    <source>
        <strain evidence="3 4">YIC-827</strain>
    </source>
</reference>
<dbReference type="InterPro" id="IPR000994">
    <property type="entry name" value="Pept_M24"/>
</dbReference>
<dbReference type="InterPro" id="IPR000587">
    <property type="entry name" value="Creatinase_N"/>
</dbReference>
<dbReference type="Gene3D" id="3.40.350.10">
    <property type="entry name" value="Creatinase/prolidase N-terminal domain"/>
    <property type="match status" value="1"/>
</dbReference>
<proteinExistence type="predicted"/>